<feature type="transmembrane region" description="Helical" evidence="7">
    <location>
        <begin position="93"/>
        <end position="111"/>
    </location>
</feature>
<dbReference type="InterPro" id="IPR011701">
    <property type="entry name" value="MFS"/>
</dbReference>
<dbReference type="AlphaFoldDB" id="A0A6G8QC95"/>
<dbReference type="KEGG" id="rub:GBA63_16475"/>
<evidence type="ECO:0000313" key="10">
    <source>
        <dbReference type="Proteomes" id="UP000501452"/>
    </source>
</evidence>
<proteinExistence type="predicted"/>
<evidence type="ECO:0000313" key="9">
    <source>
        <dbReference type="EMBL" id="QIN84063.1"/>
    </source>
</evidence>
<dbReference type="GO" id="GO:0005886">
    <property type="term" value="C:plasma membrane"/>
    <property type="evidence" value="ECO:0007669"/>
    <property type="project" value="UniProtKB-SubCell"/>
</dbReference>
<dbReference type="InterPro" id="IPR050171">
    <property type="entry name" value="MFS_Transporters"/>
</dbReference>
<evidence type="ECO:0000256" key="7">
    <source>
        <dbReference type="SAM" id="Phobius"/>
    </source>
</evidence>
<accession>A0A6G8QC95</accession>
<feature type="transmembrane region" description="Helical" evidence="7">
    <location>
        <begin position="27"/>
        <end position="52"/>
    </location>
</feature>
<feature type="transmembrane region" description="Helical" evidence="7">
    <location>
        <begin position="361"/>
        <end position="385"/>
    </location>
</feature>
<organism evidence="9 10">
    <name type="scientific">Rubrobacter tropicus</name>
    <dbReference type="NCBI Taxonomy" id="2653851"/>
    <lineage>
        <taxon>Bacteria</taxon>
        <taxon>Bacillati</taxon>
        <taxon>Actinomycetota</taxon>
        <taxon>Rubrobacteria</taxon>
        <taxon>Rubrobacterales</taxon>
        <taxon>Rubrobacteraceae</taxon>
        <taxon>Rubrobacter</taxon>
    </lineage>
</organism>
<keyword evidence="5 7" id="KW-1133">Transmembrane helix</keyword>
<protein>
    <submittedName>
        <fullName evidence="9">MFS transporter</fullName>
    </submittedName>
</protein>
<feature type="transmembrane region" description="Helical" evidence="7">
    <location>
        <begin position="391"/>
        <end position="413"/>
    </location>
</feature>
<keyword evidence="3" id="KW-1003">Cell membrane</keyword>
<reference evidence="9 10" key="1">
    <citation type="submission" date="2019-10" db="EMBL/GenBank/DDBJ databases">
        <title>Rubrobacter sp nov SCSIO 52090 isolated from a deep-sea sediment in the South China Sea.</title>
        <authorList>
            <person name="Chen R.W."/>
        </authorList>
    </citation>
    <scope>NUCLEOTIDE SEQUENCE [LARGE SCALE GENOMIC DNA]</scope>
    <source>
        <strain evidence="9 10">SCSIO 52909</strain>
    </source>
</reference>
<feature type="transmembrane region" description="Helical" evidence="7">
    <location>
        <begin position="300"/>
        <end position="320"/>
    </location>
</feature>
<evidence type="ECO:0000256" key="6">
    <source>
        <dbReference type="ARBA" id="ARBA00023136"/>
    </source>
</evidence>
<dbReference type="GO" id="GO:0022857">
    <property type="term" value="F:transmembrane transporter activity"/>
    <property type="evidence" value="ECO:0007669"/>
    <property type="project" value="InterPro"/>
</dbReference>
<feature type="domain" description="Major facilitator superfamily (MFS) profile" evidence="8">
    <location>
        <begin position="26"/>
        <end position="419"/>
    </location>
</feature>
<dbReference type="InterPro" id="IPR036259">
    <property type="entry name" value="MFS_trans_sf"/>
</dbReference>
<feature type="transmembrane region" description="Helical" evidence="7">
    <location>
        <begin position="155"/>
        <end position="178"/>
    </location>
</feature>
<keyword evidence="6 7" id="KW-0472">Membrane</keyword>
<keyword evidence="2" id="KW-0813">Transport</keyword>
<dbReference type="PRINTS" id="PR01035">
    <property type="entry name" value="TCRTETA"/>
</dbReference>
<evidence type="ECO:0000256" key="3">
    <source>
        <dbReference type="ARBA" id="ARBA00022475"/>
    </source>
</evidence>
<gene>
    <name evidence="9" type="ORF">GBA63_16475</name>
</gene>
<feature type="transmembrane region" description="Helical" evidence="7">
    <location>
        <begin position="270"/>
        <end position="288"/>
    </location>
</feature>
<feature type="transmembrane region" description="Helical" evidence="7">
    <location>
        <begin position="184"/>
        <end position="205"/>
    </location>
</feature>
<dbReference type="PANTHER" id="PTHR23517:SF2">
    <property type="entry name" value="MULTIDRUG RESISTANCE PROTEIN MDTH"/>
    <property type="match status" value="1"/>
</dbReference>
<name>A0A6G8QC95_9ACTN</name>
<feature type="transmembrane region" description="Helical" evidence="7">
    <location>
        <begin position="230"/>
        <end position="250"/>
    </location>
</feature>
<dbReference type="Gene3D" id="1.20.1250.20">
    <property type="entry name" value="MFS general substrate transporter like domains"/>
    <property type="match status" value="2"/>
</dbReference>
<feature type="transmembrane region" description="Helical" evidence="7">
    <location>
        <begin position="58"/>
        <end position="81"/>
    </location>
</feature>
<comment type="subcellular location">
    <subcellularLocation>
        <location evidence="1">Cell membrane</location>
        <topology evidence="1">Multi-pass membrane protein</topology>
    </subcellularLocation>
</comment>
<dbReference type="PROSITE" id="PS50850">
    <property type="entry name" value="MFS"/>
    <property type="match status" value="1"/>
</dbReference>
<evidence type="ECO:0000256" key="1">
    <source>
        <dbReference type="ARBA" id="ARBA00004651"/>
    </source>
</evidence>
<dbReference type="Proteomes" id="UP000501452">
    <property type="component" value="Chromosome"/>
</dbReference>
<evidence type="ECO:0000256" key="5">
    <source>
        <dbReference type="ARBA" id="ARBA00022989"/>
    </source>
</evidence>
<keyword evidence="10" id="KW-1185">Reference proteome</keyword>
<sequence>MPEACFRYHRLVFLRAAKAFRGFDRRVWLLLFAMVAFRFGHGLYFPFSSIYFHNVLGIPLSLVGVGLAVFAASSVVSGLVAGPLTDRYGRKPTMLVALCGSSASFFGFALIDGFAGYLAVSAAHGLLGWSMFEASRNAMVADVTQPGARSRAYGLVRVGGNVGWAAGPMVAGLVSAAAAGSAGVYPKLFVGTSVLTALVALALALTVRESLPSRREAGTGKRGKRGLREAFTDGPFVLLLGVGVLLYYVFTQDWQALPIYAKNFVGATDGQIGFFLGANGLMVILFQLPVSYLIDRGSKVMALLAGATLFALSSATLLLTESFVGIVIAFVLFFTLAEMVLEVAGAALAAEIAPVHLRGTYLALFGACFGAACGVSPIVGGALLQAELPDVIWTIQLVAALIAVSGLLVLAALRRELVS</sequence>
<evidence type="ECO:0000256" key="4">
    <source>
        <dbReference type="ARBA" id="ARBA00022692"/>
    </source>
</evidence>
<feature type="transmembrane region" description="Helical" evidence="7">
    <location>
        <begin position="117"/>
        <end position="134"/>
    </location>
</feature>
<evidence type="ECO:0000256" key="2">
    <source>
        <dbReference type="ARBA" id="ARBA00022448"/>
    </source>
</evidence>
<dbReference type="PANTHER" id="PTHR23517">
    <property type="entry name" value="RESISTANCE PROTEIN MDTM, PUTATIVE-RELATED-RELATED"/>
    <property type="match status" value="1"/>
</dbReference>
<dbReference type="InterPro" id="IPR001958">
    <property type="entry name" value="Tet-R_TetA/multi-R_MdtG-like"/>
</dbReference>
<feature type="transmembrane region" description="Helical" evidence="7">
    <location>
        <begin position="326"/>
        <end position="349"/>
    </location>
</feature>
<dbReference type="InterPro" id="IPR020846">
    <property type="entry name" value="MFS_dom"/>
</dbReference>
<dbReference type="EMBL" id="CP045119">
    <property type="protein sequence ID" value="QIN84063.1"/>
    <property type="molecule type" value="Genomic_DNA"/>
</dbReference>
<dbReference type="SUPFAM" id="SSF103473">
    <property type="entry name" value="MFS general substrate transporter"/>
    <property type="match status" value="1"/>
</dbReference>
<evidence type="ECO:0000259" key="8">
    <source>
        <dbReference type="PROSITE" id="PS50850"/>
    </source>
</evidence>
<dbReference type="Pfam" id="PF07690">
    <property type="entry name" value="MFS_1"/>
    <property type="match status" value="1"/>
</dbReference>
<keyword evidence="4 7" id="KW-0812">Transmembrane</keyword>